<evidence type="ECO:0000256" key="1">
    <source>
        <dbReference type="SAM" id="Phobius"/>
    </source>
</evidence>
<dbReference type="RefSeq" id="WP_100859862.1">
    <property type="nucleotide sequence ID" value="NZ_PGCP01000014.1"/>
</dbReference>
<feature type="transmembrane region" description="Helical" evidence="1">
    <location>
        <begin position="152"/>
        <end position="175"/>
    </location>
</feature>
<feature type="transmembrane region" description="Helical" evidence="1">
    <location>
        <begin position="87"/>
        <end position="103"/>
    </location>
</feature>
<name>A0A2M8H9S6_9GAMM</name>
<feature type="transmembrane region" description="Helical" evidence="1">
    <location>
        <begin position="56"/>
        <end position="75"/>
    </location>
</feature>
<keyword evidence="3" id="KW-1185">Reference proteome</keyword>
<accession>A0A2M8H9S6</accession>
<comment type="caution">
    <text evidence="2">The sequence shown here is derived from an EMBL/GenBank/DDBJ whole genome shotgun (WGS) entry which is preliminary data.</text>
</comment>
<organism evidence="2 3">
    <name type="scientific">Aeromonas lusitana</name>
    <dbReference type="NCBI Taxonomy" id="931529"/>
    <lineage>
        <taxon>Bacteria</taxon>
        <taxon>Pseudomonadati</taxon>
        <taxon>Pseudomonadota</taxon>
        <taxon>Gammaproteobacteria</taxon>
        <taxon>Aeromonadales</taxon>
        <taxon>Aeromonadaceae</taxon>
        <taxon>Aeromonas</taxon>
    </lineage>
</organism>
<feature type="transmembrane region" description="Helical" evidence="1">
    <location>
        <begin position="109"/>
        <end position="131"/>
    </location>
</feature>
<dbReference type="EMBL" id="PGCP01000014">
    <property type="protein sequence ID" value="PJC93318.1"/>
    <property type="molecule type" value="Genomic_DNA"/>
</dbReference>
<feature type="transmembrane region" description="Helical" evidence="1">
    <location>
        <begin position="195"/>
        <end position="214"/>
    </location>
</feature>
<keyword evidence="1" id="KW-1133">Transmembrane helix</keyword>
<keyword evidence="1" id="KW-0472">Membrane</keyword>
<feature type="transmembrane region" description="Helical" evidence="1">
    <location>
        <begin position="21"/>
        <end position="44"/>
    </location>
</feature>
<keyword evidence="1" id="KW-0812">Transmembrane</keyword>
<dbReference type="AlphaFoldDB" id="A0A2M8H9S6"/>
<proteinExistence type="predicted"/>
<protein>
    <submittedName>
        <fullName evidence="2">Uncharacterized protein</fullName>
    </submittedName>
</protein>
<sequence>MTTTSCEEVGFQGPHSPLTTLLLAACDILFLLLLTLIPTLTVALDLRWLHNAVGEASITELLQEGILLAIVIGLYWKGRVLPEVRAFLWLIAGFFGCLLIRELDVFFDMIWHGFWVYPALLLATATLVHTWRHGRATLLSGAARFAQHRSALFTLFGLLLVAVFSRVFGSGSLLWNEILGVSNAFEFKTALQEGIELLGYSYVAYGILTHGGYLR</sequence>
<evidence type="ECO:0000313" key="3">
    <source>
        <dbReference type="Proteomes" id="UP000232060"/>
    </source>
</evidence>
<dbReference type="OrthoDB" id="1425700at2"/>
<dbReference type="Proteomes" id="UP000232060">
    <property type="component" value="Unassembled WGS sequence"/>
</dbReference>
<reference evidence="2 3" key="1">
    <citation type="submission" date="2017-11" db="EMBL/GenBank/DDBJ databases">
        <title>Draft genome sequence of environmental isolate Aeromonas lusitania sp. nov. MDC 2473.</title>
        <authorList>
            <person name="Colston S.M."/>
            <person name="Navarro A."/>
            <person name="Martinez-Murcia A.J."/>
            <person name="Graf J."/>
        </authorList>
    </citation>
    <scope>NUCLEOTIDE SEQUENCE [LARGE SCALE GENOMIC DNA]</scope>
    <source>
        <strain evidence="2 3">MDC 2473</strain>
    </source>
</reference>
<gene>
    <name evidence="2" type="ORF">CUC44_10275</name>
</gene>
<evidence type="ECO:0000313" key="2">
    <source>
        <dbReference type="EMBL" id="PJC93318.1"/>
    </source>
</evidence>